<feature type="region of interest" description="Disordered" evidence="2">
    <location>
        <begin position="352"/>
        <end position="376"/>
    </location>
</feature>
<evidence type="ECO:0000313" key="3">
    <source>
        <dbReference type="Proteomes" id="UP000694867"/>
    </source>
</evidence>
<protein>
    <submittedName>
        <fullName evidence="4">Uncharacterized protein LOC100903893</fullName>
    </submittedName>
</protein>
<evidence type="ECO:0000313" key="4">
    <source>
        <dbReference type="RefSeq" id="XP_028967511.1"/>
    </source>
</evidence>
<evidence type="ECO:0000256" key="2">
    <source>
        <dbReference type="SAM" id="MobiDB-lite"/>
    </source>
</evidence>
<name>A0AAJ7SG93_9ACAR</name>
<evidence type="ECO:0000256" key="1">
    <source>
        <dbReference type="SAM" id="Coils"/>
    </source>
</evidence>
<dbReference type="AlphaFoldDB" id="A0AAJ7SG93"/>
<gene>
    <name evidence="4" type="primary">LOC100903893</name>
</gene>
<keyword evidence="1" id="KW-0175">Coiled coil</keyword>
<feature type="region of interest" description="Disordered" evidence="2">
    <location>
        <begin position="589"/>
        <end position="613"/>
    </location>
</feature>
<keyword evidence="3" id="KW-1185">Reference proteome</keyword>
<feature type="compositionally biased region" description="Polar residues" evidence="2">
    <location>
        <begin position="195"/>
        <end position="217"/>
    </location>
</feature>
<dbReference type="RefSeq" id="XP_028967511.1">
    <property type="nucleotide sequence ID" value="XM_029111678.1"/>
</dbReference>
<dbReference type="GeneID" id="100903893"/>
<sequence length="628" mass="70568">MSAEFRERYDLRGRFRQWCGDTFDACGPFVYNEDGAAPEQPVSSAPPLQSSKQTFASKRIHQLLTEPLLASRGQERTFSTPTSAEQTDGVRRKNSINQVLPFLMKQHAKTLLSIQELQDRVASLEDLSANIQFAMDSSLTKNTNVTANPWSANNLKIEERTGANYSQVVQSSKRSDCGAESDKQDSGLEVDSSHSRNSQTPSSSGGQNLHPLNTHPTAHSHPHQLNPHQNQADELLDLLDQICERGNHLRDYASSQQHLQQLNSDLAGMGDAHLLKENRELKRILQKTEDEKKLLKDQIRNYESQLHRLQGERMAYEDKLSAVCFEKRQLESHVRALHVSCVAGGNSTAGVSLPSGQNTSQAQAESSHLGSFQESPSVNDKVSRVLQMDNPLELQRQLIEHIMDKEALQERLKKLEATWGKRHQDWKKTEEALQSHVDDLMGERDECISALRKNQVDLRRLRSRLTFLESAIQKFDAGNGPNEALDQIGDMALPLPPWIQSSSPRMVQSYHNNLAIGLGERKSPHHSLPPRVGVNQAQNTHALFRNEARASLLSDQWRRLCSPQEDEDDLMSVHDELTSQIDQICSEFDPLSTKGATGGEENHDGPQEYDSLDLSMPLQPMKLHTTFT</sequence>
<reference evidence="4" key="1">
    <citation type="submission" date="2025-08" db="UniProtKB">
        <authorList>
            <consortium name="RefSeq"/>
        </authorList>
    </citation>
    <scope>IDENTIFICATION</scope>
</reference>
<dbReference type="KEGG" id="goe:100903893"/>
<feature type="coiled-coil region" evidence="1">
    <location>
        <begin position="271"/>
        <end position="319"/>
    </location>
</feature>
<feature type="compositionally biased region" description="Basic and acidic residues" evidence="2">
    <location>
        <begin position="173"/>
        <end position="194"/>
    </location>
</feature>
<proteinExistence type="predicted"/>
<accession>A0AAJ7SG93</accession>
<organism evidence="3 4">
    <name type="scientific">Galendromus occidentalis</name>
    <name type="common">western predatory mite</name>
    <dbReference type="NCBI Taxonomy" id="34638"/>
    <lineage>
        <taxon>Eukaryota</taxon>
        <taxon>Metazoa</taxon>
        <taxon>Ecdysozoa</taxon>
        <taxon>Arthropoda</taxon>
        <taxon>Chelicerata</taxon>
        <taxon>Arachnida</taxon>
        <taxon>Acari</taxon>
        <taxon>Parasitiformes</taxon>
        <taxon>Mesostigmata</taxon>
        <taxon>Gamasina</taxon>
        <taxon>Phytoseioidea</taxon>
        <taxon>Phytoseiidae</taxon>
        <taxon>Typhlodrominae</taxon>
        <taxon>Galendromus</taxon>
    </lineage>
</organism>
<feature type="region of interest" description="Disordered" evidence="2">
    <location>
        <begin position="168"/>
        <end position="228"/>
    </location>
</feature>
<dbReference type="Proteomes" id="UP000694867">
    <property type="component" value="Unplaced"/>
</dbReference>